<organism evidence="7">
    <name type="scientific">Xenopus tropicalis</name>
    <name type="common">Western clawed frog</name>
    <name type="synonym">Silurana tropicalis</name>
    <dbReference type="NCBI Taxonomy" id="8364"/>
    <lineage>
        <taxon>Eukaryota</taxon>
        <taxon>Metazoa</taxon>
        <taxon>Chordata</taxon>
        <taxon>Craniata</taxon>
        <taxon>Vertebrata</taxon>
        <taxon>Euteleostomi</taxon>
        <taxon>Amphibia</taxon>
        <taxon>Batrachia</taxon>
        <taxon>Anura</taxon>
        <taxon>Pipoidea</taxon>
        <taxon>Pipidae</taxon>
        <taxon>Xenopodinae</taxon>
        <taxon>Xenopus</taxon>
        <taxon>Silurana</taxon>
    </lineage>
</organism>
<dbReference type="PROSITE" id="PS51720">
    <property type="entry name" value="G_AIG1"/>
    <property type="match status" value="1"/>
</dbReference>
<dbReference type="Gene3D" id="3.40.50.300">
    <property type="entry name" value="P-loop containing nucleotide triphosphate hydrolases"/>
    <property type="match status" value="1"/>
</dbReference>
<dbReference type="GeneTree" id="ENSGT00530000069080"/>
<dbReference type="PANTHER" id="PTHR10903:SF103">
    <property type="entry name" value="GTPASE IMAP FAMILY MEMBER GIMD1"/>
    <property type="match status" value="1"/>
</dbReference>
<reference evidence="7" key="2">
    <citation type="submission" date="2021-03" db="UniProtKB">
        <authorList>
            <consortium name="Ensembl"/>
        </authorList>
    </citation>
    <scope>IDENTIFICATION</scope>
</reference>
<evidence type="ECO:0000313" key="7">
    <source>
        <dbReference type="Ensembl" id="ENSXETP00000108133"/>
    </source>
</evidence>
<evidence type="ECO:0000256" key="1">
    <source>
        <dbReference type="ARBA" id="ARBA00008535"/>
    </source>
</evidence>
<dbReference type="Pfam" id="PF04548">
    <property type="entry name" value="AIG1"/>
    <property type="match status" value="1"/>
</dbReference>
<evidence type="ECO:0000256" key="4">
    <source>
        <dbReference type="ARBA" id="ARBA00067123"/>
    </source>
</evidence>
<dbReference type="SUPFAM" id="SSF52540">
    <property type="entry name" value="P-loop containing nucleoside triphosphate hydrolases"/>
    <property type="match status" value="1"/>
</dbReference>
<gene>
    <name evidence="7" type="primary">gimd1</name>
</gene>
<dbReference type="AlphaFoldDB" id="A0A803JJL6"/>
<dbReference type="InterPro" id="IPR027417">
    <property type="entry name" value="P-loop_NTPase"/>
</dbReference>
<feature type="domain" description="AIG1-type G" evidence="6">
    <location>
        <begin position="28"/>
        <end position="237"/>
    </location>
</feature>
<dbReference type="InParanoid" id="A0A803JJL6"/>
<dbReference type="Ensembl" id="ENSXETT00000123012">
    <property type="protein sequence ID" value="ENSXETP00000108133"/>
    <property type="gene ID" value="ENSXETG00000039071"/>
</dbReference>
<evidence type="ECO:0000256" key="2">
    <source>
        <dbReference type="ARBA" id="ARBA00022741"/>
    </source>
</evidence>
<reference evidence="7" key="1">
    <citation type="journal article" date="2010" name="Science">
        <title>The genome of the Western clawed frog Xenopus tropicalis.</title>
        <authorList>
            <person name="Hellsten U."/>
            <person name="Harland R.M."/>
            <person name="Gilchrist M.J."/>
            <person name="Hendrix D."/>
            <person name="Jurka J."/>
            <person name="Kapitonov V."/>
            <person name="Ovcharenko I."/>
            <person name="Putnam N.H."/>
            <person name="Shu S."/>
            <person name="Taher L."/>
            <person name="Blitz I.L."/>
            <person name="Blumberg B."/>
            <person name="Dichmann D.S."/>
            <person name="Dubchak I."/>
            <person name="Amaya E."/>
            <person name="Detter J.C."/>
            <person name="Fletcher R."/>
            <person name="Gerhard D.S."/>
            <person name="Goodstein D."/>
            <person name="Graves T."/>
            <person name="Grigoriev I.V."/>
            <person name="Grimwood J."/>
            <person name="Kawashima T."/>
            <person name="Lindquist E."/>
            <person name="Lucas S.M."/>
            <person name="Mead P.E."/>
            <person name="Mitros T."/>
            <person name="Ogino H."/>
            <person name="Ohta Y."/>
            <person name="Poliakov A.V."/>
            <person name="Pollet N."/>
            <person name="Robert J."/>
            <person name="Salamov A."/>
            <person name="Sater A.K."/>
            <person name="Schmutz J."/>
            <person name="Terry A."/>
            <person name="Vize P.D."/>
            <person name="Warren W.C."/>
            <person name="Wells D."/>
            <person name="Wills A."/>
            <person name="Wilson R.K."/>
            <person name="Zimmerman L.B."/>
            <person name="Zorn A.M."/>
            <person name="Grainger R."/>
            <person name="Grammer T."/>
            <person name="Khokha M.K."/>
            <person name="Richardson P.M."/>
            <person name="Rokhsar D.S."/>
        </authorList>
    </citation>
    <scope>NUCLEOTIDE SEQUENCE [LARGE SCALE GENOMIC DNA]</scope>
    <source>
        <strain evidence="7">Nigerian</strain>
    </source>
</reference>
<dbReference type="InterPro" id="IPR006703">
    <property type="entry name" value="G_AIG1"/>
</dbReference>
<accession>A0A803JJL6</accession>
<dbReference type="Bgee" id="ENSXETG00000039071">
    <property type="expression patterns" value="Expressed in multicellular organism and 1 other cell type or tissue"/>
</dbReference>
<evidence type="ECO:0000256" key="5">
    <source>
        <dbReference type="ARBA" id="ARBA00076741"/>
    </source>
</evidence>
<name>A0A803JJL6_XENTR</name>
<keyword evidence="2" id="KW-0547">Nucleotide-binding</keyword>
<dbReference type="InterPro" id="IPR045058">
    <property type="entry name" value="GIMA/IAN/Toc"/>
</dbReference>
<dbReference type="FunFam" id="3.40.50.300:FF:001392">
    <property type="entry name" value="GTPase IMAP family member GIMD1"/>
    <property type="match status" value="1"/>
</dbReference>
<proteinExistence type="inferred from homology"/>
<evidence type="ECO:0000259" key="6">
    <source>
        <dbReference type="PROSITE" id="PS51720"/>
    </source>
</evidence>
<evidence type="ECO:0000256" key="3">
    <source>
        <dbReference type="ARBA" id="ARBA00023134"/>
    </source>
</evidence>
<keyword evidence="3" id="KW-0342">GTP-binding</keyword>
<dbReference type="GO" id="GO:0005525">
    <property type="term" value="F:GTP binding"/>
    <property type="evidence" value="ECO:0007669"/>
    <property type="project" value="UniProtKB-KW"/>
</dbReference>
<protein>
    <recommendedName>
        <fullName evidence="4">GTPase IMAP family member GIMD1</fullName>
    </recommendedName>
    <alternativeName>
        <fullName evidence="5">GIMAP family P-loop NTPase domain-containing protein 1</fullName>
    </alternativeName>
</protein>
<sequence length="237" mass="27183">MLKFAQFSASHFSLFIMLRTPTMDDTNEITINLLLLGRTKSGKSSLGNSLLGSCEFESQFFPQSVTSECQLCTACIPQFGRRMGKDLSLRLRVLDTPGFPHSSLSMGEVKQRVRKTLAEQFSEGLHMALLILRADVPFCEEENQYTVKLAEDLLGSKWKYFTAVIFTHGDKLQEARITQEEYIISSPKSLSSLLATLHNRYIFREPQDKTLRQEREILSNQILHYVRQNSYQRLECT</sequence>
<comment type="similarity">
    <text evidence="1">Belongs to the TRAFAC class TrmE-Era-EngA-EngB-Septin-like GTPase superfamily. AIG1/Toc34/Toc159-like paraseptin GTPase family. IAN subfamily.</text>
</comment>
<dbReference type="PANTHER" id="PTHR10903">
    <property type="entry name" value="GTPASE, IMAP FAMILY MEMBER-RELATED"/>
    <property type="match status" value="1"/>
</dbReference>